<dbReference type="PRINTS" id="PR00455">
    <property type="entry name" value="HTHTETR"/>
</dbReference>
<evidence type="ECO:0000313" key="7">
    <source>
        <dbReference type="Proteomes" id="UP000294901"/>
    </source>
</evidence>
<dbReference type="Pfam" id="PF17754">
    <property type="entry name" value="TetR_C_14"/>
    <property type="match status" value="1"/>
</dbReference>
<dbReference type="AlphaFoldDB" id="A0A4V3C8S0"/>
<dbReference type="EMBL" id="SNWR01000001">
    <property type="protein sequence ID" value="TDO42518.1"/>
    <property type="molecule type" value="Genomic_DNA"/>
</dbReference>
<sequence>MGRWEPNAQARLRQAALDLYSSRGFENTTVAEIAEAAGLTERTFFRHFTDKREVLFAGSERLQQLLAETAAASFEAAGPSGAVATAFEHAAQTYFPELPYARQRQSIIDANPPLQERELAKLNGVAAALAEVLRGRGVPEPSAAVAAESGVAAFKVAFARWVTDPADRALIDHMREAFDAQRLLFAAPTPTR</sequence>
<dbReference type="InterPro" id="IPR001647">
    <property type="entry name" value="HTH_TetR"/>
</dbReference>
<dbReference type="RefSeq" id="WP_133876394.1">
    <property type="nucleotide sequence ID" value="NZ_BOMD01000088.1"/>
</dbReference>
<dbReference type="PROSITE" id="PS01081">
    <property type="entry name" value="HTH_TETR_1"/>
    <property type="match status" value="1"/>
</dbReference>
<comment type="caution">
    <text evidence="6">The sequence shown here is derived from an EMBL/GenBank/DDBJ whole genome shotgun (WGS) entry which is preliminary data.</text>
</comment>
<evidence type="ECO:0000256" key="4">
    <source>
        <dbReference type="PROSITE-ProRule" id="PRU00335"/>
    </source>
</evidence>
<accession>A0A4V3C8S0</accession>
<dbReference type="Proteomes" id="UP000294901">
    <property type="component" value="Unassembled WGS sequence"/>
</dbReference>
<dbReference type="Gene3D" id="1.10.357.10">
    <property type="entry name" value="Tetracycline Repressor, domain 2"/>
    <property type="match status" value="1"/>
</dbReference>
<keyword evidence="3" id="KW-0804">Transcription</keyword>
<evidence type="ECO:0000256" key="3">
    <source>
        <dbReference type="ARBA" id="ARBA00023163"/>
    </source>
</evidence>
<dbReference type="OrthoDB" id="4746440at2"/>
<dbReference type="PANTHER" id="PTHR30055:SF238">
    <property type="entry name" value="MYCOFACTOCIN BIOSYNTHESIS TRANSCRIPTIONAL REGULATOR MFTR-RELATED"/>
    <property type="match status" value="1"/>
</dbReference>
<dbReference type="InterPro" id="IPR041347">
    <property type="entry name" value="MftR_C"/>
</dbReference>
<protein>
    <submittedName>
        <fullName evidence="6">TetR family transcriptional regulator</fullName>
    </submittedName>
</protein>
<evidence type="ECO:0000313" key="6">
    <source>
        <dbReference type="EMBL" id="TDO42518.1"/>
    </source>
</evidence>
<dbReference type="PROSITE" id="PS50977">
    <property type="entry name" value="HTH_TETR_2"/>
    <property type="match status" value="1"/>
</dbReference>
<reference evidence="6 7" key="1">
    <citation type="submission" date="2019-03" db="EMBL/GenBank/DDBJ databases">
        <title>Sequencing the genomes of 1000 actinobacteria strains.</title>
        <authorList>
            <person name="Klenk H.-P."/>
        </authorList>
    </citation>
    <scope>NUCLEOTIDE SEQUENCE [LARGE SCALE GENOMIC DNA]</scope>
    <source>
        <strain evidence="6 7">DSM 43805</strain>
    </source>
</reference>
<name>A0A4V3C8S0_9ACTN</name>
<keyword evidence="7" id="KW-1185">Reference proteome</keyword>
<dbReference type="InterPro" id="IPR023772">
    <property type="entry name" value="DNA-bd_HTH_TetR-type_CS"/>
</dbReference>
<evidence type="ECO:0000259" key="5">
    <source>
        <dbReference type="PROSITE" id="PS50977"/>
    </source>
</evidence>
<dbReference type="GO" id="GO:0003700">
    <property type="term" value="F:DNA-binding transcription factor activity"/>
    <property type="evidence" value="ECO:0007669"/>
    <property type="project" value="TreeGrafter"/>
</dbReference>
<dbReference type="InterPro" id="IPR009057">
    <property type="entry name" value="Homeodomain-like_sf"/>
</dbReference>
<dbReference type="PANTHER" id="PTHR30055">
    <property type="entry name" value="HTH-TYPE TRANSCRIPTIONAL REGULATOR RUTR"/>
    <property type="match status" value="1"/>
</dbReference>
<feature type="DNA-binding region" description="H-T-H motif" evidence="4">
    <location>
        <begin position="29"/>
        <end position="48"/>
    </location>
</feature>
<organism evidence="6 7">
    <name type="scientific">Paractinoplanes brasiliensis</name>
    <dbReference type="NCBI Taxonomy" id="52695"/>
    <lineage>
        <taxon>Bacteria</taxon>
        <taxon>Bacillati</taxon>
        <taxon>Actinomycetota</taxon>
        <taxon>Actinomycetes</taxon>
        <taxon>Micromonosporales</taxon>
        <taxon>Micromonosporaceae</taxon>
        <taxon>Paractinoplanes</taxon>
    </lineage>
</organism>
<keyword evidence="1" id="KW-0805">Transcription regulation</keyword>
<dbReference type="Pfam" id="PF00440">
    <property type="entry name" value="TetR_N"/>
    <property type="match status" value="1"/>
</dbReference>
<evidence type="ECO:0000256" key="1">
    <source>
        <dbReference type="ARBA" id="ARBA00023015"/>
    </source>
</evidence>
<dbReference type="GO" id="GO:0000976">
    <property type="term" value="F:transcription cis-regulatory region binding"/>
    <property type="evidence" value="ECO:0007669"/>
    <property type="project" value="TreeGrafter"/>
</dbReference>
<proteinExistence type="predicted"/>
<keyword evidence="2 4" id="KW-0238">DNA-binding</keyword>
<gene>
    <name evidence="6" type="ORF">C8E87_6291</name>
</gene>
<evidence type="ECO:0000256" key="2">
    <source>
        <dbReference type="ARBA" id="ARBA00023125"/>
    </source>
</evidence>
<feature type="domain" description="HTH tetR-type" evidence="5">
    <location>
        <begin position="6"/>
        <end position="66"/>
    </location>
</feature>
<dbReference type="InterPro" id="IPR050109">
    <property type="entry name" value="HTH-type_TetR-like_transc_reg"/>
</dbReference>
<dbReference type="SUPFAM" id="SSF46689">
    <property type="entry name" value="Homeodomain-like"/>
    <property type="match status" value="1"/>
</dbReference>